<dbReference type="Pfam" id="PF07714">
    <property type="entry name" value="PK_Tyr_Ser-Thr"/>
    <property type="match status" value="1"/>
</dbReference>
<dbReference type="InterPro" id="IPR050122">
    <property type="entry name" value="RTK"/>
</dbReference>
<proteinExistence type="predicted"/>
<dbReference type="GO" id="GO:0012505">
    <property type="term" value="C:endomembrane system"/>
    <property type="evidence" value="ECO:0007669"/>
    <property type="project" value="UniProtKB-SubCell"/>
</dbReference>
<evidence type="ECO:0000256" key="1">
    <source>
        <dbReference type="ARBA" id="ARBA00004167"/>
    </source>
</evidence>
<comment type="catalytic activity">
    <reaction evidence="9">
        <text>L-tyrosyl-[protein] + ATP = O-phospho-L-tyrosyl-[protein] + ADP + H(+)</text>
        <dbReference type="Rhea" id="RHEA:10596"/>
        <dbReference type="Rhea" id="RHEA-COMP:10136"/>
        <dbReference type="Rhea" id="RHEA-COMP:20101"/>
        <dbReference type="ChEBI" id="CHEBI:15378"/>
        <dbReference type="ChEBI" id="CHEBI:30616"/>
        <dbReference type="ChEBI" id="CHEBI:46858"/>
        <dbReference type="ChEBI" id="CHEBI:61978"/>
        <dbReference type="ChEBI" id="CHEBI:456216"/>
        <dbReference type="EC" id="2.7.10.1"/>
    </reaction>
</comment>
<protein>
    <submittedName>
        <fullName evidence="15">Mast/stem cell growth factor receptor kita</fullName>
    </submittedName>
</protein>
<dbReference type="PROSITE" id="PS00107">
    <property type="entry name" value="PROTEIN_KINASE_ATP"/>
    <property type="match status" value="1"/>
</dbReference>
<sequence>MTSYNRRRCCMAVVTLGFLQLTTSGNGLDSKIIFNDDFNPGPLDPSKWAVARVRSATHTFSSPKASSKTLHINSSQRRVNFFGFTSGNLPEGGLVRVTCRLVNWQASIPPGKGFSLTMMLRHAYKFCDNATNPGDVCRHTADPQIQIIQMTHPVPERHHVTVGSGSNYDTVKYVNSSDEHLSWASLIWNVNDYPYGQPNRLVLIEVFNCLPSLCHSGGPQFHVMLYGHGVYKHPLGYDMVPVRDANGLIYLFIGRGYMLEEFDEASTSKDLNGTLTDRLLSTWLARNTPSTLADTIVDHIFNVSLEDGYLDVSGDRIPYADFYTEKIYLHTGLLFNFTFGNVTWRSRMSCGAGVWTNLALVPADPAAEWEWNSTDAALSARRCNVAQIFSNSTDNNTLLVGFASASTSVLVRKANLSNAFHHYKLEWTPEVLVWYLNDQVVHRIDNASEVPQGPMALTILQHLEDISRSTVGNTTDLRVDWVEVTQFVLTEEDRGLDTSMLIGIVIAIIVFLGGFTKATLKIRERRRMINRDRAETMIRVVDGVPCGQASPGSSLMLLAIMHEDEHLQEYLTSMHIPKEDVEIGEDVLGRGQSATVYKGTVRQLLGNQFGFKRTTVAIKEFNQIGHRANESIIKEVSVISKTGRHNNVINLLGIVSTDKPLLIFEYCALGSLKRYLTQHRDNYFYNHVDERGNLLPYDEDELERRQAMVTRLSVIISQQGRSTLMERYFDGIVLSSKDLISFSYQIARGMAHLAQKSIIHKDLAARNILVADGKLVKISDFGLSRQCQGPYVSADTTALIPLKWMSPESVRTKIFTEKSDVWSFGVLMWEIFSLGQQPYAEFGPDALCSSSTSMFIDWLTEGHRLERPLASPLPLYELMQRCWDLSTDDRPIFTELELALDAFMSVEFATHYVPIVQ</sequence>
<dbReference type="EMBL" id="MTYJ01000038">
    <property type="protein sequence ID" value="OQV19496.1"/>
    <property type="molecule type" value="Genomic_DNA"/>
</dbReference>
<dbReference type="SUPFAM" id="SSF49899">
    <property type="entry name" value="Concanavalin A-like lectins/glucanases"/>
    <property type="match status" value="1"/>
</dbReference>
<evidence type="ECO:0000313" key="15">
    <source>
        <dbReference type="EMBL" id="OQV19496.1"/>
    </source>
</evidence>
<dbReference type="GO" id="GO:0050793">
    <property type="term" value="P:regulation of developmental process"/>
    <property type="evidence" value="ECO:0007669"/>
    <property type="project" value="UniProtKB-ARBA"/>
</dbReference>
<keyword evidence="4 10" id="KW-0547">Nucleotide-binding</keyword>
<dbReference type="GO" id="GO:0007169">
    <property type="term" value="P:cell surface receptor protein tyrosine kinase signaling pathway"/>
    <property type="evidence" value="ECO:0007669"/>
    <property type="project" value="TreeGrafter"/>
</dbReference>
<dbReference type="PROSITE" id="PS00109">
    <property type="entry name" value="PROTEIN_KINASE_TYR"/>
    <property type="match status" value="1"/>
</dbReference>
<feature type="domain" description="Protein kinase" evidence="13">
    <location>
        <begin position="582"/>
        <end position="904"/>
    </location>
</feature>
<keyword evidence="7 11" id="KW-0472">Membrane</keyword>
<gene>
    <name evidence="15" type="ORF">BV898_06486</name>
</gene>
<evidence type="ECO:0000256" key="10">
    <source>
        <dbReference type="PROSITE-ProRule" id="PRU10141"/>
    </source>
</evidence>
<evidence type="ECO:0000256" key="7">
    <source>
        <dbReference type="ARBA" id="ARBA00023136"/>
    </source>
</evidence>
<feature type="binding site" evidence="10">
    <location>
        <position position="619"/>
    </location>
    <ligand>
        <name>ATP</name>
        <dbReference type="ChEBI" id="CHEBI:30616"/>
    </ligand>
</feature>
<dbReference type="CDD" id="cd00413">
    <property type="entry name" value="Glyco_hydrolase_16"/>
    <property type="match status" value="1"/>
</dbReference>
<dbReference type="PROSITE" id="PS50011">
    <property type="entry name" value="PROTEIN_KINASE_DOM"/>
    <property type="match status" value="1"/>
</dbReference>
<evidence type="ECO:0000256" key="11">
    <source>
        <dbReference type="SAM" id="Phobius"/>
    </source>
</evidence>
<dbReference type="OrthoDB" id="346907at2759"/>
<evidence type="ECO:0000256" key="4">
    <source>
        <dbReference type="ARBA" id="ARBA00022741"/>
    </source>
</evidence>
<keyword evidence="12" id="KW-0732">Signal</keyword>
<dbReference type="InterPro" id="IPR008266">
    <property type="entry name" value="Tyr_kinase_AS"/>
</dbReference>
<organism evidence="15 16">
    <name type="scientific">Hypsibius exemplaris</name>
    <name type="common">Freshwater tardigrade</name>
    <dbReference type="NCBI Taxonomy" id="2072580"/>
    <lineage>
        <taxon>Eukaryota</taxon>
        <taxon>Metazoa</taxon>
        <taxon>Ecdysozoa</taxon>
        <taxon>Tardigrada</taxon>
        <taxon>Eutardigrada</taxon>
        <taxon>Parachela</taxon>
        <taxon>Hypsibioidea</taxon>
        <taxon>Hypsibiidae</taxon>
        <taxon>Hypsibius</taxon>
    </lineage>
</organism>
<dbReference type="Proteomes" id="UP000192578">
    <property type="component" value="Unassembled WGS sequence"/>
</dbReference>
<evidence type="ECO:0000313" key="16">
    <source>
        <dbReference type="Proteomes" id="UP000192578"/>
    </source>
</evidence>
<dbReference type="Gene3D" id="1.10.510.10">
    <property type="entry name" value="Transferase(Phosphotransferase) domain 1"/>
    <property type="match status" value="1"/>
</dbReference>
<evidence type="ECO:0000256" key="3">
    <source>
        <dbReference type="ARBA" id="ARBA00022679"/>
    </source>
</evidence>
<dbReference type="GO" id="GO:0030182">
    <property type="term" value="P:neuron differentiation"/>
    <property type="evidence" value="ECO:0007669"/>
    <property type="project" value="UniProtKB-ARBA"/>
</dbReference>
<keyword evidence="6 10" id="KW-0067">ATP-binding</keyword>
<keyword evidence="11" id="KW-0812">Transmembrane</keyword>
<dbReference type="GO" id="GO:0048468">
    <property type="term" value="P:cell development"/>
    <property type="evidence" value="ECO:0007669"/>
    <property type="project" value="UniProtKB-ARBA"/>
</dbReference>
<feature type="chain" id="PRO_5012167293" evidence="12">
    <location>
        <begin position="25"/>
        <end position="917"/>
    </location>
</feature>
<dbReference type="Gene3D" id="3.30.200.20">
    <property type="entry name" value="Phosphorylase Kinase, domain 1"/>
    <property type="match status" value="1"/>
</dbReference>
<keyword evidence="5" id="KW-0418">Kinase</keyword>
<feature type="signal peptide" evidence="12">
    <location>
        <begin position="1"/>
        <end position="24"/>
    </location>
</feature>
<evidence type="ECO:0000259" key="14">
    <source>
        <dbReference type="PROSITE" id="PS51762"/>
    </source>
</evidence>
<feature type="domain" description="GH16" evidence="14">
    <location>
        <begin position="186"/>
        <end position="490"/>
    </location>
</feature>
<dbReference type="SUPFAM" id="SSF56112">
    <property type="entry name" value="Protein kinase-like (PK-like)"/>
    <property type="match status" value="1"/>
</dbReference>
<evidence type="ECO:0000256" key="9">
    <source>
        <dbReference type="ARBA" id="ARBA00051243"/>
    </source>
</evidence>
<dbReference type="FunFam" id="1.10.510.10:FF:001512">
    <property type="entry name" value="Receptor tyrosine-protein kinase erbB-2"/>
    <property type="match status" value="1"/>
</dbReference>
<keyword evidence="11" id="KW-1133">Transmembrane helix</keyword>
<evidence type="ECO:0000256" key="12">
    <source>
        <dbReference type="SAM" id="SignalP"/>
    </source>
</evidence>
<dbReference type="GO" id="GO:0005886">
    <property type="term" value="C:plasma membrane"/>
    <property type="evidence" value="ECO:0007669"/>
    <property type="project" value="TreeGrafter"/>
</dbReference>
<dbReference type="InterPro" id="IPR017441">
    <property type="entry name" value="Protein_kinase_ATP_BS"/>
</dbReference>
<comment type="caution">
    <text evidence="15">The sequence shown here is derived from an EMBL/GenBank/DDBJ whole genome shotgun (WGS) entry which is preliminary data.</text>
</comment>
<evidence type="ECO:0000256" key="2">
    <source>
        <dbReference type="ARBA" id="ARBA00004308"/>
    </source>
</evidence>
<dbReference type="GO" id="GO:0004553">
    <property type="term" value="F:hydrolase activity, hydrolyzing O-glycosyl compounds"/>
    <property type="evidence" value="ECO:0007669"/>
    <property type="project" value="InterPro"/>
</dbReference>
<dbReference type="Pfam" id="PF00722">
    <property type="entry name" value="Glyco_hydro_16"/>
    <property type="match status" value="1"/>
</dbReference>
<dbReference type="GO" id="GO:0005975">
    <property type="term" value="P:carbohydrate metabolic process"/>
    <property type="evidence" value="ECO:0007669"/>
    <property type="project" value="InterPro"/>
</dbReference>
<evidence type="ECO:0000256" key="6">
    <source>
        <dbReference type="ARBA" id="ARBA00022840"/>
    </source>
</evidence>
<dbReference type="Gene3D" id="2.60.120.200">
    <property type="match status" value="1"/>
</dbReference>
<name>A0A1W0WWD3_HYPEX</name>
<dbReference type="GO" id="GO:0005524">
    <property type="term" value="F:ATP binding"/>
    <property type="evidence" value="ECO:0007669"/>
    <property type="project" value="UniProtKB-UniRule"/>
</dbReference>
<comment type="subcellular location">
    <subcellularLocation>
        <location evidence="2">Endomembrane system</location>
    </subcellularLocation>
    <subcellularLocation>
        <location evidence="1">Membrane</location>
        <topology evidence="1">Single-pass membrane protein</topology>
    </subcellularLocation>
</comment>
<dbReference type="InterPro" id="IPR000757">
    <property type="entry name" value="Beta-glucanase-like"/>
</dbReference>
<feature type="transmembrane region" description="Helical" evidence="11">
    <location>
        <begin position="500"/>
        <end position="520"/>
    </location>
</feature>
<accession>A0A1W0WWD3</accession>
<dbReference type="GO" id="GO:0004714">
    <property type="term" value="F:transmembrane receptor protein tyrosine kinase activity"/>
    <property type="evidence" value="ECO:0007669"/>
    <property type="project" value="UniProtKB-EC"/>
</dbReference>
<evidence type="ECO:0000259" key="13">
    <source>
        <dbReference type="PROSITE" id="PS50011"/>
    </source>
</evidence>
<keyword evidence="3" id="KW-0808">Transferase</keyword>
<dbReference type="InterPro" id="IPR000719">
    <property type="entry name" value="Prot_kinase_dom"/>
</dbReference>
<keyword evidence="16" id="KW-1185">Reference proteome</keyword>
<reference evidence="16" key="1">
    <citation type="submission" date="2017-01" db="EMBL/GenBank/DDBJ databases">
        <title>Comparative genomics of anhydrobiosis in the tardigrade Hypsibius dujardini.</title>
        <authorList>
            <person name="Yoshida Y."/>
            <person name="Koutsovoulos G."/>
            <person name="Laetsch D."/>
            <person name="Stevens L."/>
            <person name="Kumar S."/>
            <person name="Horikawa D."/>
            <person name="Ishino K."/>
            <person name="Komine S."/>
            <person name="Tomita M."/>
            <person name="Blaxter M."/>
            <person name="Arakawa K."/>
        </authorList>
    </citation>
    <scope>NUCLEOTIDE SEQUENCE [LARGE SCALE GENOMIC DNA]</scope>
    <source>
        <strain evidence="16">Z151</strain>
    </source>
</reference>
<dbReference type="PROSITE" id="PS51762">
    <property type="entry name" value="GH16_2"/>
    <property type="match status" value="1"/>
</dbReference>
<evidence type="ECO:0000256" key="8">
    <source>
        <dbReference type="ARBA" id="ARBA00023137"/>
    </source>
</evidence>
<dbReference type="PANTHER" id="PTHR24416">
    <property type="entry name" value="TYROSINE-PROTEIN KINASE RECEPTOR"/>
    <property type="match status" value="1"/>
</dbReference>
<keyword evidence="8" id="KW-0829">Tyrosine-protein kinase</keyword>
<dbReference type="AlphaFoldDB" id="A0A1W0WWD3"/>
<dbReference type="GO" id="GO:0051130">
    <property type="term" value="P:positive regulation of cellular component organization"/>
    <property type="evidence" value="ECO:0007669"/>
    <property type="project" value="UniProtKB-ARBA"/>
</dbReference>
<dbReference type="InterPro" id="IPR013320">
    <property type="entry name" value="ConA-like_dom_sf"/>
</dbReference>
<dbReference type="PANTHER" id="PTHR24416:SF600">
    <property type="entry name" value="PDGF- AND VEGF-RECEPTOR RELATED, ISOFORM J"/>
    <property type="match status" value="1"/>
</dbReference>
<keyword evidence="15" id="KW-0675">Receptor</keyword>
<dbReference type="InterPro" id="IPR011009">
    <property type="entry name" value="Kinase-like_dom_sf"/>
</dbReference>
<dbReference type="CDD" id="cd00192">
    <property type="entry name" value="PTKc"/>
    <property type="match status" value="1"/>
</dbReference>
<dbReference type="InterPro" id="IPR001245">
    <property type="entry name" value="Ser-Thr/Tyr_kinase_cat_dom"/>
</dbReference>
<evidence type="ECO:0000256" key="5">
    <source>
        <dbReference type="ARBA" id="ARBA00022777"/>
    </source>
</evidence>
<dbReference type="GO" id="GO:0043235">
    <property type="term" value="C:receptor complex"/>
    <property type="evidence" value="ECO:0007669"/>
    <property type="project" value="TreeGrafter"/>
</dbReference>